<dbReference type="AlphaFoldDB" id="A0AA38T8R0"/>
<keyword evidence="2" id="KW-1185">Reference proteome</keyword>
<proteinExistence type="predicted"/>
<accession>A0AA38T8R0</accession>
<organism evidence="1 2">
    <name type="scientific">Centaurea solstitialis</name>
    <name type="common">yellow star-thistle</name>
    <dbReference type="NCBI Taxonomy" id="347529"/>
    <lineage>
        <taxon>Eukaryota</taxon>
        <taxon>Viridiplantae</taxon>
        <taxon>Streptophyta</taxon>
        <taxon>Embryophyta</taxon>
        <taxon>Tracheophyta</taxon>
        <taxon>Spermatophyta</taxon>
        <taxon>Magnoliopsida</taxon>
        <taxon>eudicotyledons</taxon>
        <taxon>Gunneridae</taxon>
        <taxon>Pentapetalae</taxon>
        <taxon>asterids</taxon>
        <taxon>campanulids</taxon>
        <taxon>Asterales</taxon>
        <taxon>Asteraceae</taxon>
        <taxon>Carduoideae</taxon>
        <taxon>Cardueae</taxon>
        <taxon>Centaureinae</taxon>
        <taxon>Centaurea</taxon>
    </lineage>
</organism>
<gene>
    <name evidence="1" type="ORF">OSB04_011067</name>
</gene>
<dbReference type="Proteomes" id="UP001172457">
    <property type="component" value="Chromosome 3"/>
</dbReference>
<comment type="caution">
    <text evidence="1">The sequence shown here is derived from an EMBL/GenBank/DDBJ whole genome shotgun (WGS) entry which is preliminary data.</text>
</comment>
<protein>
    <recommendedName>
        <fullName evidence="3">Reverse transcriptase domain-containing protein</fullName>
    </recommendedName>
</protein>
<evidence type="ECO:0000313" key="1">
    <source>
        <dbReference type="EMBL" id="KAJ9556453.1"/>
    </source>
</evidence>
<evidence type="ECO:0000313" key="2">
    <source>
        <dbReference type="Proteomes" id="UP001172457"/>
    </source>
</evidence>
<name>A0AA38T8R0_9ASTR</name>
<sequence length="132" mass="14535">MVNKVIAWDKKVNKSIFLLKVDFDKAFDNLNGCFLTETYTSPVVSICLNTTPVVSSVVAPHLWCHLLQHYTCGVSASTPHLWCHLPQHLTCGVICHNTTPAVSSHLDHTCGLRSTINNMMNTRDALAIGSDT</sequence>
<evidence type="ECO:0008006" key="3">
    <source>
        <dbReference type="Google" id="ProtNLM"/>
    </source>
</evidence>
<dbReference type="EMBL" id="JARYMX010000003">
    <property type="protein sequence ID" value="KAJ9556453.1"/>
    <property type="molecule type" value="Genomic_DNA"/>
</dbReference>
<reference evidence="1" key="1">
    <citation type="submission" date="2023-03" db="EMBL/GenBank/DDBJ databases">
        <title>Chromosome-scale reference genome and RAD-based genetic map of yellow starthistle (Centaurea solstitialis) reveal putative structural variation and QTLs associated with invader traits.</title>
        <authorList>
            <person name="Reatini B."/>
            <person name="Cang F.A."/>
            <person name="Jiang Q."/>
            <person name="Mckibben M.T.W."/>
            <person name="Barker M.S."/>
            <person name="Rieseberg L.H."/>
            <person name="Dlugosch K.M."/>
        </authorList>
    </citation>
    <scope>NUCLEOTIDE SEQUENCE</scope>
    <source>
        <strain evidence="1">CAN-66</strain>
        <tissue evidence="1">Leaf</tissue>
    </source>
</reference>